<dbReference type="AlphaFoldDB" id="A0A8C4RW10"/>
<dbReference type="Ensembl" id="ENSECRT00000007815.1">
    <property type="protein sequence ID" value="ENSECRP00000007693.1"/>
    <property type="gene ID" value="ENSECRG00000005126.1"/>
</dbReference>
<evidence type="ECO:0000313" key="13">
    <source>
        <dbReference type="Proteomes" id="UP000694620"/>
    </source>
</evidence>
<dbReference type="GO" id="GO:0004984">
    <property type="term" value="F:olfactory receptor activity"/>
    <property type="evidence" value="ECO:0007669"/>
    <property type="project" value="InterPro"/>
</dbReference>
<feature type="transmembrane region" description="Helical" evidence="10">
    <location>
        <begin position="100"/>
        <end position="122"/>
    </location>
</feature>
<dbReference type="PROSITE" id="PS00237">
    <property type="entry name" value="G_PROTEIN_RECEP_F1_1"/>
    <property type="match status" value="1"/>
</dbReference>
<keyword evidence="9" id="KW-0297">G-protein coupled receptor</keyword>
<keyword evidence="7 10" id="KW-0472">Membrane</keyword>
<keyword evidence="8 9" id="KW-0807">Transducer</keyword>
<dbReference type="SUPFAM" id="SSF81321">
    <property type="entry name" value="Family A G protein-coupled receptor-like"/>
    <property type="match status" value="1"/>
</dbReference>
<evidence type="ECO:0000256" key="9">
    <source>
        <dbReference type="RuleBase" id="RU000688"/>
    </source>
</evidence>
<evidence type="ECO:0000256" key="7">
    <source>
        <dbReference type="ARBA" id="ARBA00023136"/>
    </source>
</evidence>
<keyword evidence="13" id="KW-1185">Reference proteome</keyword>
<dbReference type="Proteomes" id="UP000694620">
    <property type="component" value="Chromosome 4"/>
</dbReference>
<dbReference type="PRINTS" id="PR00245">
    <property type="entry name" value="OLFACTORYR"/>
</dbReference>
<comment type="function">
    <text evidence="1">Odorant receptor.</text>
</comment>
<comment type="subcellular location">
    <subcellularLocation>
        <location evidence="10">Cell membrane</location>
        <topology evidence="10">Multi-pass membrane protein</topology>
    </subcellularLocation>
    <subcellularLocation>
        <location evidence="2">Membrane</location>
        <topology evidence="2">Multi-pass membrane protein</topology>
    </subcellularLocation>
</comment>
<dbReference type="Gene3D" id="1.20.1070.10">
    <property type="entry name" value="Rhodopsin 7-helix transmembrane proteins"/>
    <property type="match status" value="1"/>
</dbReference>
<keyword evidence="5 10" id="KW-0552">Olfaction</keyword>
<feature type="transmembrane region" description="Helical" evidence="10">
    <location>
        <begin position="142"/>
        <end position="161"/>
    </location>
</feature>
<feature type="transmembrane region" description="Helical" evidence="10">
    <location>
        <begin position="199"/>
        <end position="224"/>
    </location>
</feature>
<dbReference type="GO" id="GO:0004930">
    <property type="term" value="F:G protein-coupled receptor activity"/>
    <property type="evidence" value="ECO:0007669"/>
    <property type="project" value="UniProtKB-KW"/>
</dbReference>
<sequence>MQVGNISSLRPAEFVLLGFPGMDSYQHWLSIPFTVMYLLAVAANFIIIFLVRLEKNLHSPMYLFLCLLALVDLGLCTSTLPKMLHIFFLNEKRITFEGCFVQMFCIHFFSSLESSILVIMAYDRYVAIYNPLRYTSILSNKFVAKTFSAFLIRGFILTGLIPTLASRLPYCATNTISHCYCDHMAVVKLACSDISMNSYYGLFVAFSILGLDVIFITFTYVMILRTVLKLGSKSAQLKAFHTCGSHLFVILYFYITSLFTFLVYRIGQSVPPQIHIIVLYLLLPSCFNPIIYGVRTKEIREQILQKIKGGKKCSILYTYIH</sequence>
<feature type="transmembrane region" description="Helical" evidence="10">
    <location>
        <begin position="28"/>
        <end position="50"/>
    </location>
</feature>
<evidence type="ECO:0000256" key="10">
    <source>
        <dbReference type="RuleBase" id="RU363047"/>
    </source>
</evidence>
<dbReference type="PROSITE" id="PS50262">
    <property type="entry name" value="G_PROTEIN_RECEP_F1_2"/>
    <property type="match status" value="1"/>
</dbReference>
<dbReference type="Pfam" id="PF13853">
    <property type="entry name" value="7tm_4"/>
    <property type="match status" value="1"/>
</dbReference>
<evidence type="ECO:0000313" key="12">
    <source>
        <dbReference type="Ensembl" id="ENSECRP00000007693.1"/>
    </source>
</evidence>
<accession>A0A8C4RW10</accession>
<dbReference type="PANTHER" id="PTHR26450">
    <property type="entry name" value="OLFACTORY RECEPTOR 56B1-RELATED"/>
    <property type="match status" value="1"/>
</dbReference>
<feature type="domain" description="G-protein coupled receptors family 1 profile" evidence="11">
    <location>
        <begin position="43"/>
        <end position="292"/>
    </location>
</feature>
<evidence type="ECO:0000256" key="2">
    <source>
        <dbReference type="ARBA" id="ARBA00004141"/>
    </source>
</evidence>
<dbReference type="PANTHER" id="PTHR26450:SF87">
    <property type="entry name" value="OLFACTORY RECEPTOR 51F2"/>
    <property type="match status" value="1"/>
</dbReference>
<reference evidence="12" key="3">
    <citation type="submission" date="2025-09" db="UniProtKB">
        <authorList>
            <consortium name="Ensembl"/>
        </authorList>
    </citation>
    <scope>IDENTIFICATION</scope>
</reference>
<protein>
    <recommendedName>
        <fullName evidence="10">Olfactory receptor</fullName>
    </recommendedName>
</protein>
<evidence type="ECO:0000256" key="8">
    <source>
        <dbReference type="ARBA" id="ARBA00023224"/>
    </source>
</evidence>
<feature type="transmembrane region" description="Helical" evidence="10">
    <location>
        <begin position="245"/>
        <end position="267"/>
    </location>
</feature>
<dbReference type="GeneTree" id="ENSGT01150000286905"/>
<dbReference type="InterPro" id="IPR000276">
    <property type="entry name" value="GPCR_Rhodpsn"/>
</dbReference>
<evidence type="ECO:0000259" key="11">
    <source>
        <dbReference type="PROSITE" id="PS50262"/>
    </source>
</evidence>
<dbReference type="InterPro" id="IPR017452">
    <property type="entry name" value="GPCR_Rhodpsn_7TM"/>
</dbReference>
<dbReference type="PRINTS" id="PR00237">
    <property type="entry name" value="GPCRRHODOPSN"/>
</dbReference>
<keyword evidence="6 10" id="KW-1133">Transmembrane helix</keyword>
<keyword evidence="4 9" id="KW-0812">Transmembrane</keyword>
<proteinExistence type="inferred from homology"/>
<organism evidence="12 13">
    <name type="scientific">Erpetoichthys calabaricus</name>
    <name type="common">Rope fish</name>
    <name type="synonym">Calamoichthys calabaricus</name>
    <dbReference type="NCBI Taxonomy" id="27687"/>
    <lineage>
        <taxon>Eukaryota</taxon>
        <taxon>Metazoa</taxon>
        <taxon>Chordata</taxon>
        <taxon>Craniata</taxon>
        <taxon>Vertebrata</taxon>
        <taxon>Euteleostomi</taxon>
        <taxon>Actinopterygii</taxon>
        <taxon>Polypteriformes</taxon>
        <taxon>Polypteridae</taxon>
        <taxon>Erpetoichthys</taxon>
    </lineage>
</organism>
<dbReference type="GO" id="GO:0005886">
    <property type="term" value="C:plasma membrane"/>
    <property type="evidence" value="ECO:0007669"/>
    <property type="project" value="UniProtKB-SubCell"/>
</dbReference>
<dbReference type="FunFam" id="1.20.1070.10:FF:000006">
    <property type="entry name" value="Olfactory receptor"/>
    <property type="match status" value="1"/>
</dbReference>
<evidence type="ECO:0000256" key="1">
    <source>
        <dbReference type="ARBA" id="ARBA00002936"/>
    </source>
</evidence>
<comment type="similarity">
    <text evidence="9">Belongs to the G-protein coupled receptor 1 family.</text>
</comment>
<evidence type="ECO:0000256" key="5">
    <source>
        <dbReference type="ARBA" id="ARBA00022725"/>
    </source>
</evidence>
<keyword evidence="3 10" id="KW-0716">Sensory transduction</keyword>
<dbReference type="CDD" id="cd15223">
    <property type="entry name" value="7tmA_OR56-like"/>
    <property type="match status" value="1"/>
</dbReference>
<keyword evidence="9" id="KW-0675">Receptor</keyword>
<dbReference type="InterPro" id="IPR000725">
    <property type="entry name" value="Olfact_rcpt"/>
</dbReference>
<feature type="transmembrane region" description="Helical" evidence="10">
    <location>
        <begin position="62"/>
        <end position="80"/>
    </location>
</feature>
<evidence type="ECO:0000256" key="6">
    <source>
        <dbReference type="ARBA" id="ARBA00022989"/>
    </source>
</evidence>
<name>A0A8C4RW10_ERPCA</name>
<evidence type="ECO:0000256" key="4">
    <source>
        <dbReference type="ARBA" id="ARBA00022692"/>
    </source>
</evidence>
<reference evidence="12" key="2">
    <citation type="submission" date="2025-08" db="UniProtKB">
        <authorList>
            <consortium name="Ensembl"/>
        </authorList>
    </citation>
    <scope>IDENTIFICATION</scope>
</reference>
<dbReference type="SMART" id="SM01381">
    <property type="entry name" value="7TM_GPCR_Srsx"/>
    <property type="match status" value="1"/>
</dbReference>
<evidence type="ECO:0000256" key="3">
    <source>
        <dbReference type="ARBA" id="ARBA00022606"/>
    </source>
</evidence>
<keyword evidence="10" id="KW-1003">Cell membrane</keyword>
<reference evidence="12" key="1">
    <citation type="submission" date="2021-06" db="EMBL/GenBank/DDBJ databases">
        <authorList>
            <consortium name="Wellcome Sanger Institute Data Sharing"/>
        </authorList>
    </citation>
    <scope>NUCLEOTIDE SEQUENCE [LARGE SCALE GENOMIC DNA]</scope>
</reference>
<feature type="transmembrane region" description="Helical" evidence="10">
    <location>
        <begin position="273"/>
        <end position="294"/>
    </location>
</feature>
<dbReference type="InterPro" id="IPR050402">
    <property type="entry name" value="OR51/52/56-like"/>
</dbReference>